<feature type="domain" description="DNA methylase adenine-specific" evidence="1">
    <location>
        <begin position="164"/>
        <end position="364"/>
    </location>
</feature>
<reference evidence="2" key="1">
    <citation type="submission" date="2005-07" db="EMBL/GenBank/DDBJ databases">
        <title>Complete sequence of Thermobifida fusca YX.</title>
        <authorList>
            <consortium name="US DOE Joint Genome Institute"/>
            <person name="Copeland A."/>
            <person name="Lucas S."/>
            <person name="Lapidus A."/>
            <person name="Barry K."/>
            <person name="Detter J.C."/>
            <person name="Glavina T."/>
            <person name="Hammon N."/>
            <person name="Israni S."/>
            <person name="Pitluck S."/>
            <person name="Di Bartolo G."/>
            <person name="Chain P."/>
            <person name="Schmutz J."/>
            <person name="Larimer F."/>
            <person name="Land M."/>
            <person name="Lykidis A."/>
            <person name="Richardson P."/>
        </authorList>
    </citation>
    <scope>NUCLEOTIDE SEQUENCE</scope>
    <source>
        <strain evidence="2">YX</strain>
    </source>
</reference>
<dbReference type="HOGENOM" id="CLU_022127_0_0_11"/>
<dbReference type="STRING" id="269800.Tfu_1349"/>
<keyword evidence="2" id="KW-0489">Methyltransferase</keyword>
<dbReference type="KEGG" id="tfu:Tfu_1349"/>
<proteinExistence type="predicted"/>
<dbReference type="GO" id="GO:0032259">
    <property type="term" value="P:methylation"/>
    <property type="evidence" value="ECO:0007669"/>
    <property type="project" value="UniProtKB-KW"/>
</dbReference>
<dbReference type="InterPro" id="IPR029063">
    <property type="entry name" value="SAM-dependent_MTases_sf"/>
</dbReference>
<dbReference type="Gene3D" id="3.40.50.150">
    <property type="entry name" value="Vaccinia Virus protein VP39"/>
    <property type="match status" value="1"/>
</dbReference>
<evidence type="ECO:0000313" key="2">
    <source>
        <dbReference type="EMBL" id="AAZ55387.1"/>
    </source>
</evidence>
<dbReference type="SUPFAM" id="SSF53335">
    <property type="entry name" value="S-adenosyl-L-methionine-dependent methyltransferases"/>
    <property type="match status" value="1"/>
</dbReference>
<dbReference type="PANTHER" id="PTHR42998">
    <property type="entry name" value="TYPE I RESTRICTION ENZYME HINDVIIP M PROTEIN-RELATED"/>
    <property type="match status" value="1"/>
</dbReference>
<dbReference type="InterPro" id="IPR036388">
    <property type="entry name" value="WH-like_DNA-bd_sf"/>
</dbReference>
<dbReference type="AlphaFoldDB" id="Q47Q82"/>
<dbReference type="PRINTS" id="PR00507">
    <property type="entry name" value="N12N6MTFRASE"/>
</dbReference>
<dbReference type="GO" id="GO:0003677">
    <property type="term" value="F:DNA binding"/>
    <property type="evidence" value="ECO:0007669"/>
    <property type="project" value="InterPro"/>
</dbReference>
<dbReference type="EMBL" id="CP000088">
    <property type="protein sequence ID" value="AAZ55387.1"/>
    <property type="molecule type" value="Genomic_DNA"/>
</dbReference>
<protein>
    <submittedName>
        <fullName evidence="2">Putative type I restriction system adenine methylase</fullName>
    </submittedName>
</protein>
<dbReference type="PANTHER" id="PTHR42998:SF1">
    <property type="entry name" value="TYPE I RESTRICTION ENZYME HINDI METHYLASE SUBUNIT"/>
    <property type="match status" value="1"/>
</dbReference>
<keyword evidence="2" id="KW-0808">Transferase</keyword>
<dbReference type="CDD" id="cd02440">
    <property type="entry name" value="AdoMet_MTases"/>
    <property type="match status" value="1"/>
</dbReference>
<gene>
    <name evidence="2" type="ordered locus">Tfu_1349</name>
</gene>
<name>Q47Q82_THEFY</name>
<dbReference type="Gene3D" id="1.10.10.10">
    <property type="entry name" value="Winged helix-like DNA-binding domain superfamily/Winged helix DNA-binding domain"/>
    <property type="match status" value="1"/>
</dbReference>
<dbReference type="InterPro" id="IPR052916">
    <property type="entry name" value="Type-I_RE_MTase_Subunit"/>
</dbReference>
<dbReference type="Pfam" id="PF02384">
    <property type="entry name" value="N6_Mtase"/>
    <property type="match status" value="1"/>
</dbReference>
<dbReference type="GO" id="GO:0008170">
    <property type="term" value="F:N-methyltransferase activity"/>
    <property type="evidence" value="ECO:0007669"/>
    <property type="project" value="InterPro"/>
</dbReference>
<evidence type="ECO:0000259" key="1">
    <source>
        <dbReference type="Pfam" id="PF02384"/>
    </source>
</evidence>
<dbReference type="REBASE" id="11248">
    <property type="entry name" value="M.TfuORF1349P"/>
</dbReference>
<sequence>MLTQHTYVYCGGMDRTAHSADEQLVTAADIARLARVTRAAVSNWRRRHDDFPAPVAGTKSSPLFALSQVRAWLDRQNKGYEESGEVRLWHALRAEYPDSMARGICDIVEALRDDAERDSAALQIARELAKETSTTEVLTALVDRLRNSPQRGDTDTSSTSRLVRAITQVAGKDATSVFDPACGLGSLLLAVGAPDAQRTGQDIDPHAARLAQLRAELEYSTTAEVRVGDSLRADAWPDHRVELVVCDPPTSNADWGREELLLDTRWELGLPPRAEAELAWLQHAYAHTAPGGRAIVVMSTSAAYRRTGRRIRSEMVRRGLLTDVIALPAGLASAHSQPVHLWVLRRPTSESDAATEVRMVDMSDADLEGPLEPAEHQQATVPLIDLLDDLVDLTPAHHIVQPVPDHFAEYQAVCDELREVLDALAQTLPALAEGDRDLGGAQLRVGELIDNGLVEVAGDKLRSTSDQLDTDFLNGFLRSAANVRRSTSASGVFRTDARSARMPQMDVAEQRRYGEVFRTLDEFERQAKRAAELVSQTVRLAREGLTNGALVPTDPERE</sequence>
<organism evidence="2">
    <name type="scientific">Thermobifida fusca (strain YX)</name>
    <dbReference type="NCBI Taxonomy" id="269800"/>
    <lineage>
        <taxon>Bacteria</taxon>
        <taxon>Bacillati</taxon>
        <taxon>Actinomycetota</taxon>
        <taxon>Actinomycetes</taxon>
        <taxon>Streptosporangiales</taxon>
        <taxon>Nocardiopsidaceae</taxon>
        <taxon>Thermobifida</taxon>
    </lineage>
</organism>
<accession>Q47Q82</accession>
<dbReference type="eggNOG" id="COG0286">
    <property type="taxonomic scope" value="Bacteria"/>
</dbReference>
<dbReference type="InterPro" id="IPR003356">
    <property type="entry name" value="DNA_methylase_A-5"/>
</dbReference>